<dbReference type="InterPro" id="IPR029052">
    <property type="entry name" value="Metallo-depent_PP-like"/>
</dbReference>
<dbReference type="Gene3D" id="3.60.21.10">
    <property type="match status" value="1"/>
</dbReference>
<dbReference type="eggNOG" id="COG0420">
    <property type="taxonomic scope" value="Bacteria"/>
</dbReference>
<reference evidence="3 4" key="1">
    <citation type="submission" date="2016-10" db="EMBL/GenBank/DDBJ databases">
        <authorList>
            <person name="de Groot N.N."/>
        </authorList>
    </citation>
    <scope>NUCLEOTIDE SEQUENCE [LARGE SCALE GENOMIC DNA]</scope>
    <source>
        <strain evidence="3 4">DSM 22126</strain>
    </source>
</reference>
<dbReference type="InterPro" id="IPR004843">
    <property type="entry name" value="Calcineurin-like_PHP"/>
</dbReference>
<dbReference type="STRING" id="545619.SAMN04489860_1431"/>
<protein>
    <submittedName>
        <fullName evidence="3">Predicted phosphohydrolase, MPP superfamily</fullName>
    </submittedName>
</protein>
<dbReference type="Proteomes" id="UP000185663">
    <property type="component" value="Chromosome I"/>
</dbReference>
<accession>A0A1H1RRV8</accession>
<keyword evidence="3" id="KW-0378">Hydrolase</keyword>
<keyword evidence="4" id="KW-1185">Reference proteome</keyword>
<feature type="domain" description="Calcineurin-like phosphoesterase" evidence="2">
    <location>
        <begin position="263"/>
        <end position="429"/>
    </location>
</feature>
<dbReference type="Pfam" id="PF00149">
    <property type="entry name" value="Metallophos"/>
    <property type="match status" value="1"/>
</dbReference>
<sequence length="529" mass="55176">MTVLLLASCVTFGITTARADLALGPHEARYDVTSDSQVVVDVGPIGTLEIDSPLPFGLGIRVTVGEIPADLRTVDGDDPLGALAGDAESYLQLFSDPETTVRRVAEELVADAVQRTMAAALVVAGVGVGGYLLLGVRRREELASRLVPRTWEITAGVTVVVLVAAVVPRVVVSSTEQAPPAQVFAGTPLEGARMTGRLAGVVDTYGSMAIDLYDENEAFYAGADAELDDAWAERLHDQEIDDIARSVGLKEPDGAPADDDVLTFVVVTDLHCNTGMSPLIRTTLERSGAQVLLNAGDTTTNGTSVEDVCVSSFADAVPDGVDVVVADGNHDSVVTSEQEAAQGWRVLDGSVVDVHGMRVLGDRDALETRVGSGSYTSTDETSDEQAARIEQTACEDDDVDLLLIHTPSAGTPAMNAGCVPFQISGHLHRRIGPVQIGAGFRYVSSSTAGAASDQPTVGPLNGIAEMTVFRFDTEARRMIDLQLVEVTPAGTAAVGERVPVPALAGPGAVPVEESLEDPAPEVEADADGA</sequence>
<name>A0A1H1RRV8_9CELL</name>
<dbReference type="EMBL" id="LT629776">
    <property type="protein sequence ID" value="SDS38448.1"/>
    <property type="molecule type" value="Genomic_DNA"/>
</dbReference>
<evidence type="ECO:0000256" key="1">
    <source>
        <dbReference type="SAM" id="MobiDB-lite"/>
    </source>
</evidence>
<gene>
    <name evidence="3" type="ORF">SAMN04489860_1431</name>
</gene>
<feature type="compositionally biased region" description="Acidic residues" evidence="1">
    <location>
        <begin position="513"/>
        <end position="529"/>
    </location>
</feature>
<dbReference type="SUPFAM" id="SSF56300">
    <property type="entry name" value="Metallo-dependent phosphatases"/>
    <property type="match status" value="1"/>
</dbReference>
<organism evidence="3 4">
    <name type="scientific">Paraoerskovia marina</name>
    <dbReference type="NCBI Taxonomy" id="545619"/>
    <lineage>
        <taxon>Bacteria</taxon>
        <taxon>Bacillati</taxon>
        <taxon>Actinomycetota</taxon>
        <taxon>Actinomycetes</taxon>
        <taxon>Micrococcales</taxon>
        <taxon>Cellulomonadaceae</taxon>
        <taxon>Paraoerskovia</taxon>
    </lineage>
</organism>
<dbReference type="AlphaFoldDB" id="A0A1H1RRV8"/>
<evidence type="ECO:0000313" key="4">
    <source>
        <dbReference type="Proteomes" id="UP000185663"/>
    </source>
</evidence>
<dbReference type="GO" id="GO:0016787">
    <property type="term" value="F:hydrolase activity"/>
    <property type="evidence" value="ECO:0007669"/>
    <property type="project" value="UniProtKB-KW"/>
</dbReference>
<evidence type="ECO:0000259" key="2">
    <source>
        <dbReference type="Pfam" id="PF00149"/>
    </source>
</evidence>
<evidence type="ECO:0000313" key="3">
    <source>
        <dbReference type="EMBL" id="SDS38448.1"/>
    </source>
</evidence>
<feature type="region of interest" description="Disordered" evidence="1">
    <location>
        <begin position="505"/>
        <end position="529"/>
    </location>
</feature>
<proteinExistence type="predicted"/>